<keyword evidence="1" id="KW-1133">Transmembrane helix</keyword>
<name>A0AB39MAL6_9ACTN</name>
<sequence>MGQDVHERGIEREYGRQGRAHLVWSGFMVLVGGNAVYQMNRDPDILGHRGRLVADALLLWLLGWALLAGWRGRTFVTADGIAVRGAVRTRRRRWHDIYDIRDEPRRNQRSGDSQWLTYLYGDDGRRLLLPHVDDGQLPQFGAEIDGLRETAALHRGMAWEPRPEVEERIRRQSGHRKAWERATSGALFVLLAMFLVLLWQVVTGRDTEPGLLLVGVPLAAFALFAALLHWRWESQVPPPGAGFREQPPFKP</sequence>
<protein>
    <submittedName>
        <fullName evidence="3">PH domain-containing protein</fullName>
    </submittedName>
</protein>
<evidence type="ECO:0000313" key="3">
    <source>
        <dbReference type="EMBL" id="XDQ03526.1"/>
    </source>
</evidence>
<feature type="transmembrane region" description="Helical" evidence="1">
    <location>
        <begin position="178"/>
        <end position="199"/>
    </location>
</feature>
<proteinExistence type="predicted"/>
<dbReference type="InterPro" id="IPR019692">
    <property type="entry name" value="CFP-6_PH"/>
</dbReference>
<organism evidence="3">
    <name type="scientific">Streptomyces sp. R08</name>
    <dbReference type="NCBI Taxonomy" id="3238624"/>
    <lineage>
        <taxon>Bacteria</taxon>
        <taxon>Bacillati</taxon>
        <taxon>Actinomycetota</taxon>
        <taxon>Actinomycetes</taxon>
        <taxon>Kitasatosporales</taxon>
        <taxon>Streptomycetaceae</taxon>
        <taxon>Streptomyces</taxon>
    </lineage>
</organism>
<feature type="transmembrane region" description="Helical" evidence="1">
    <location>
        <begin position="52"/>
        <end position="70"/>
    </location>
</feature>
<dbReference type="RefSeq" id="WP_369189394.1">
    <property type="nucleotide sequence ID" value="NZ_CP163431.1"/>
</dbReference>
<dbReference type="EMBL" id="CP163431">
    <property type="protein sequence ID" value="XDQ03526.1"/>
    <property type="molecule type" value="Genomic_DNA"/>
</dbReference>
<reference evidence="3" key="1">
    <citation type="submission" date="2024-07" db="EMBL/GenBank/DDBJ databases">
        <authorList>
            <person name="Yu S.T."/>
        </authorList>
    </citation>
    <scope>NUCLEOTIDE SEQUENCE</scope>
    <source>
        <strain evidence="3">R08</strain>
    </source>
</reference>
<feature type="transmembrane region" description="Helical" evidence="1">
    <location>
        <begin position="21"/>
        <end position="40"/>
    </location>
</feature>
<evidence type="ECO:0000259" key="2">
    <source>
        <dbReference type="Pfam" id="PF10756"/>
    </source>
</evidence>
<dbReference type="Pfam" id="PF10756">
    <property type="entry name" value="bPH_6"/>
    <property type="match status" value="1"/>
</dbReference>
<keyword evidence="1" id="KW-0472">Membrane</keyword>
<dbReference type="AlphaFoldDB" id="A0AB39MAL6"/>
<gene>
    <name evidence="3" type="ORF">AB5J58_26735</name>
</gene>
<keyword evidence="1" id="KW-0812">Transmembrane</keyword>
<evidence type="ECO:0000256" key="1">
    <source>
        <dbReference type="SAM" id="Phobius"/>
    </source>
</evidence>
<feature type="transmembrane region" description="Helical" evidence="1">
    <location>
        <begin position="211"/>
        <end position="230"/>
    </location>
</feature>
<accession>A0AB39MAL6</accession>
<feature type="domain" description="Low molecular weight protein antigen 6 PH" evidence="2">
    <location>
        <begin position="72"/>
        <end position="140"/>
    </location>
</feature>